<evidence type="ECO:0000256" key="10">
    <source>
        <dbReference type="ARBA" id="ARBA00023239"/>
    </source>
</evidence>
<protein>
    <recommendedName>
        <fullName evidence="6 12">Threonine synthase</fullName>
        <ecNumber evidence="5 12">4.2.3.1</ecNumber>
    </recommendedName>
</protein>
<dbReference type="CDD" id="cd01563">
    <property type="entry name" value="Thr-synth_1"/>
    <property type="match status" value="1"/>
</dbReference>
<comment type="catalytic activity">
    <reaction evidence="11 13">
        <text>O-phospho-L-homoserine + H2O = L-threonine + phosphate</text>
        <dbReference type="Rhea" id="RHEA:10840"/>
        <dbReference type="ChEBI" id="CHEBI:15377"/>
        <dbReference type="ChEBI" id="CHEBI:43474"/>
        <dbReference type="ChEBI" id="CHEBI:57590"/>
        <dbReference type="ChEBI" id="CHEBI:57926"/>
        <dbReference type="EC" id="4.2.3.1"/>
    </reaction>
</comment>
<keyword evidence="9 13" id="KW-0663">Pyridoxal phosphate</keyword>
<evidence type="ECO:0000256" key="7">
    <source>
        <dbReference type="ARBA" id="ARBA00022605"/>
    </source>
</evidence>
<evidence type="ECO:0000256" key="1">
    <source>
        <dbReference type="ARBA" id="ARBA00001933"/>
    </source>
</evidence>
<evidence type="ECO:0000259" key="14">
    <source>
        <dbReference type="Pfam" id="PF00291"/>
    </source>
</evidence>
<dbReference type="Gene3D" id="3.40.50.1100">
    <property type="match status" value="2"/>
</dbReference>
<dbReference type="PIRSF" id="PIRSF038945">
    <property type="entry name" value="Thr_synthase"/>
    <property type="match status" value="1"/>
</dbReference>
<dbReference type="Proteomes" id="UP001500596">
    <property type="component" value="Unassembled WGS sequence"/>
</dbReference>
<dbReference type="InterPro" id="IPR050147">
    <property type="entry name" value="Ser/Thr_Dehydratase"/>
</dbReference>
<reference evidence="15 16" key="1">
    <citation type="journal article" date="2019" name="Int. J. Syst. Evol. Microbiol.">
        <title>The Global Catalogue of Microorganisms (GCM) 10K type strain sequencing project: providing services to taxonomists for standard genome sequencing and annotation.</title>
        <authorList>
            <consortium name="The Broad Institute Genomics Platform"/>
            <consortium name="The Broad Institute Genome Sequencing Center for Infectious Disease"/>
            <person name="Wu L."/>
            <person name="Ma J."/>
        </authorList>
    </citation>
    <scope>NUCLEOTIDE SEQUENCE [LARGE SCALE GENOMIC DNA]</scope>
    <source>
        <strain evidence="15 16">JCM 15575</strain>
    </source>
</reference>
<proteinExistence type="inferred from homology"/>
<dbReference type="InterPro" id="IPR000634">
    <property type="entry name" value="Ser/Thr_deHydtase_PyrdxlP-BS"/>
</dbReference>
<feature type="domain" description="Tryptophan synthase beta chain-like PALP" evidence="14">
    <location>
        <begin position="25"/>
        <end position="319"/>
    </location>
</feature>
<keyword evidence="8 13" id="KW-0791">Threonine biosynthesis</keyword>
<evidence type="ECO:0000256" key="8">
    <source>
        <dbReference type="ARBA" id="ARBA00022697"/>
    </source>
</evidence>
<keyword evidence="16" id="KW-1185">Reference proteome</keyword>
<evidence type="ECO:0000256" key="13">
    <source>
        <dbReference type="PIRNR" id="PIRNR038945"/>
    </source>
</evidence>
<dbReference type="InterPro" id="IPR001926">
    <property type="entry name" value="TrpB-like_PALP"/>
</dbReference>
<name>A0ABN2GED3_9MICO</name>
<dbReference type="Pfam" id="PF00291">
    <property type="entry name" value="PALP"/>
    <property type="match status" value="1"/>
</dbReference>
<evidence type="ECO:0000256" key="3">
    <source>
        <dbReference type="ARBA" id="ARBA00004979"/>
    </source>
</evidence>
<comment type="cofactor">
    <cofactor evidence="1 13">
        <name>pyridoxal 5'-phosphate</name>
        <dbReference type="ChEBI" id="CHEBI:597326"/>
    </cofactor>
</comment>
<evidence type="ECO:0000313" key="16">
    <source>
        <dbReference type="Proteomes" id="UP001500596"/>
    </source>
</evidence>
<organism evidence="15 16">
    <name type="scientific">Microbacterium lacus</name>
    <dbReference type="NCBI Taxonomy" id="415217"/>
    <lineage>
        <taxon>Bacteria</taxon>
        <taxon>Bacillati</taxon>
        <taxon>Actinomycetota</taxon>
        <taxon>Actinomycetes</taxon>
        <taxon>Micrococcales</taxon>
        <taxon>Microbacteriaceae</taxon>
        <taxon>Microbacterium</taxon>
    </lineage>
</organism>
<sequence>MAHVWRGVLREYADRLGVTDASTVITLGEGGTPLLPAPALSHRTGTDVWVKFEGMNPTGSFKDRGMTVAVSRAIEHGAKAVICASTGNTSASAAAYAAHAGITAAVLVPEGKIAMGKLSQAVAHNGQLIQIRGNFDDCLEIARELADHYPVHLVNSVNPDRIDGQKTAAYEVVEQLGDAPDFHFIPVGNAGNYTAYTRGYREEAEAGVSTRVPRMFGFQAEGSAPLVRGEIVRNPETVASAIRIGNPASWDLALQARDATDGYFGAIDDERILAAQKLLSGEVGIFVEPASAISVAGLLDRVEAGVVPQGARVVLTVTGHGLKDPQWALRNADGTQVEPTVVDATTSDVASVLGLRPSEPVPTGTNA</sequence>
<dbReference type="RefSeq" id="WP_344052675.1">
    <property type="nucleotide sequence ID" value="NZ_BAAAPK010000001.1"/>
</dbReference>
<dbReference type="InterPro" id="IPR026260">
    <property type="entry name" value="Thr_Synthase_bac/arc"/>
</dbReference>
<evidence type="ECO:0000256" key="4">
    <source>
        <dbReference type="ARBA" id="ARBA00005517"/>
    </source>
</evidence>
<gene>
    <name evidence="15" type="primary">thrC</name>
    <name evidence="15" type="ORF">GCM10009807_12320</name>
</gene>
<dbReference type="EC" id="4.2.3.1" evidence="5 12"/>
<evidence type="ECO:0000256" key="12">
    <source>
        <dbReference type="NCBIfam" id="TIGR00260"/>
    </source>
</evidence>
<accession>A0ABN2GED3</accession>
<dbReference type="SUPFAM" id="SSF53686">
    <property type="entry name" value="Tryptophan synthase beta subunit-like PLP-dependent enzymes"/>
    <property type="match status" value="1"/>
</dbReference>
<evidence type="ECO:0000256" key="11">
    <source>
        <dbReference type="ARBA" id="ARBA00049144"/>
    </source>
</evidence>
<evidence type="ECO:0000256" key="2">
    <source>
        <dbReference type="ARBA" id="ARBA00003648"/>
    </source>
</evidence>
<comment type="caution">
    <text evidence="15">The sequence shown here is derived from an EMBL/GenBank/DDBJ whole genome shotgun (WGS) entry which is preliminary data.</text>
</comment>
<dbReference type="PANTHER" id="PTHR48078">
    <property type="entry name" value="THREONINE DEHYDRATASE, MITOCHONDRIAL-RELATED"/>
    <property type="match status" value="1"/>
</dbReference>
<evidence type="ECO:0000313" key="15">
    <source>
        <dbReference type="EMBL" id="GAA1669720.1"/>
    </source>
</evidence>
<dbReference type="PANTHER" id="PTHR48078:SF6">
    <property type="entry name" value="L-THREONINE DEHYDRATASE CATABOLIC TDCB"/>
    <property type="match status" value="1"/>
</dbReference>
<dbReference type="NCBIfam" id="TIGR00260">
    <property type="entry name" value="thrC"/>
    <property type="match status" value="1"/>
</dbReference>
<evidence type="ECO:0000256" key="9">
    <source>
        <dbReference type="ARBA" id="ARBA00022898"/>
    </source>
</evidence>
<keyword evidence="10 13" id="KW-0456">Lyase</keyword>
<dbReference type="InterPro" id="IPR004450">
    <property type="entry name" value="Thr_synthase-like"/>
</dbReference>
<comment type="similarity">
    <text evidence="4 13">Belongs to the threonine synthase family.</text>
</comment>
<dbReference type="PROSITE" id="PS00165">
    <property type="entry name" value="DEHYDRATASE_SER_THR"/>
    <property type="match status" value="1"/>
</dbReference>
<comment type="pathway">
    <text evidence="3 13">Amino-acid biosynthesis; L-threonine biosynthesis; L-threonine from L-aspartate: step 5/5.</text>
</comment>
<keyword evidence="7 13" id="KW-0028">Amino-acid biosynthesis</keyword>
<evidence type="ECO:0000256" key="5">
    <source>
        <dbReference type="ARBA" id="ARBA00013028"/>
    </source>
</evidence>
<comment type="function">
    <text evidence="2 13">Catalyzes the gamma-elimination of phosphate from L-phosphohomoserine and the beta-addition of water to produce L-threonine.</text>
</comment>
<evidence type="ECO:0000256" key="6">
    <source>
        <dbReference type="ARBA" id="ARBA00018679"/>
    </source>
</evidence>
<dbReference type="InterPro" id="IPR036052">
    <property type="entry name" value="TrpB-like_PALP_sf"/>
</dbReference>
<dbReference type="EMBL" id="BAAAPK010000001">
    <property type="protein sequence ID" value="GAA1669720.1"/>
    <property type="molecule type" value="Genomic_DNA"/>
</dbReference>